<keyword evidence="2" id="KW-0472">Membrane</keyword>
<feature type="transmembrane region" description="Helical" evidence="2">
    <location>
        <begin position="39"/>
        <end position="60"/>
    </location>
</feature>
<feature type="region of interest" description="Disordered" evidence="1">
    <location>
        <begin position="320"/>
        <end position="349"/>
    </location>
</feature>
<dbReference type="RefSeq" id="WP_155111808.1">
    <property type="nucleotide sequence ID" value="NZ_WMIB01000005.1"/>
</dbReference>
<keyword evidence="2" id="KW-1133">Transmembrane helix</keyword>
<dbReference type="EMBL" id="WMIB01000005">
    <property type="protein sequence ID" value="MTH53277.1"/>
    <property type="molecule type" value="Genomic_DNA"/>
</dbReference>
<accession>A0A7X2V419</accession>
<organism evidence="3 4">
    <name type="scientific">Metabacillus mangrovi</name>
    <dbReference type="NCBI Taxonomy" id="1491830"/>
    <lineage>
        <taxon>Bacteria</taxon>
        <taxon>Bacillati</taxon>
        <taxon>Bacillota</taxon>
        <taxon>Bacilli</taxon>
        <taxon>Bacillales</taxon>
        <taxon>Bacillaceae</taxon>
        <taxon>Metabacillus</taxon>
    </lineage>
</organism>
<evidence type="ECO:0000313" key="4">
    <source>
        <dbReference type="Proteomes" id="UP000434639"/>
    </source>
</evidence>
<evidence type="ECO:0000256" key="1">
    <source>
        <dbReference type="SAM" id="MobiDB-lite"/>
    </source>
</evidence>
<gene>
    <name evidence="3" type="ORF">GKZ89_07605</name>
</gene>
<name>A0A7X2V419_9BACI</name>
<sequence>MLIQSIIAFASKALSKLFSFATASFLGRVPSRDDSKVSFIGVVSFYWLLVLITFIFPLATRSLIPFAPDNQIAVRIIAAALLAGIPLLNGWVTTRVENYSREKRPYWKQILMGYPITIIMGFLVVSLVISIPIMKAPYFIHRYYLDTIKIMIKKEKFEDAFDQIKEILESCQIREEKPPKLLQWQFKFLTWVHSEIFHMPMSREMRVIKGEDYGQYFQIILYAHDIAITSDRKTATKLRSILAEELNEENLYFSWDEPSHEVEDAILDCKKRIQNGEKLNPGVFSELAEKIKHTGLSQEEWNSIRRQIYKLEAHYYTQSKQPIGAPEKEPPDYLMAAGPDPLGFRERTT</sequence>
<keyword evidence="4" id="KW-1185">Reference proteome</keyword>
<protein>
    <submittedName>
        <fullName evidence="3">Uncharacterized protein</fullName>
    </submittedName>
</protein>
<comment type="caution">
    <text evidence="3">The sequence shown here is derived from an EMBL/GenBank/DDBJ whole genome shotgun (WGS) entry which is preliminary data.</text>
</comment>
<evidence type="ECO:0000256" key="2">
    <source>
        <dbReference type="SAM" id="Phobius"/>
    </source>
</evidence>
<feature type="transmembrane region" description="Helical" evidence="2">
    <location>
        <begin position="72"/>
        <end position="92"/>
    </location>
</feature>
<proteinExistence type="predicted"/>
<reference evidence="3 4" key="1">
    <citation type="journal article" date="2017" name="Int. J. Syst. Evol. Microbiol.">
        <title>Bacillus mangrovi sp. nov., isolated from a sediment sample from a mangrove forest.</title>
        <authorList>
            <person name="Gupta V."/>
            <person name="Singh P.K."/>
            <person name="Korpole S."/>
            <person name="Tanuku N.R.S."/>
            <person name="Pinnaka A.K."/>
        </authorList>
    </citation>
    <scope>NUCLEOTIDE SEQUENCE [LARGE SCALE GENOMIC DNA]</scope>
    <source>
        <strain evidence="3 4">KCTC 33872</strain>
    </source>
</reference>
<feature type="transmembrane region" description="Helical" evidence="2">
    <location>
        <begin position="112"/>
        <end position="134"/>
    </location>
</feature>
<keyword evidence="2" id="KW-0812">Transmembrane</keyword>
<dbReference type="OrthoDB" id="5242965at2"/>
<evidence type="ECO:0000313" key="3">
    <source>
        <dbReference type="EMBL" id="MTH53277.1"/>
    </source>
</evidence>
<dbReference type="AlphaFoldDB" id="A0A7X2V419"/>
<dbReference type="Proteomes" id="UP000434639">
    <property type="component" value="Unassembled WGS sequence"/>
</dbReference>